<reference evidence="2 3" key="1">
    <citation type="submission" date="2018-06" db="EMBL/GenBank/DDBJ databases">
        <authorList>
            <consortium name="Pathogen Informatics"/>
            <person name="Doyle S."/>
        </authorList>
    </citation>
    <scope>NUCLEOTIDE SEQUENCE [LARGE SCALE GENOMIC DNA]</scope>
    <source>
        <strain evidence="2 3">NCTC11532</strain>
    </source>
</reference>
<dbReference type="RefSeq" id="WP_031564665.1">
    <property type="nucleotide sequence ID" value="NZ_CAAAIS010000001.1"/>
</dbReference>
<evidence type="ECO:0000313" key="2">
    <source>
        <dbReference type="EMBL" id="STY29907.1"/>
    </source>
</evidence>
<dbReference type="Proteomes" id="UP000255297">
    <property type="component" value="Unassembled WGS sequence"/>
</dbReference>
<dbReference type="AlphaFoldDB" id="A0A378LT72"/>
<evidence type="ECO:0000313" key="3">
    <source>
        <dbReference type="Proteomes" id="UP000255297"/>
    </source>
</evidence>
<evidence type="ECO:0000256" key="1">
    <source>
        <dbReference type="SAM" id="MobiDB-lite"/>
    </source>
</evidence>
<dbReference type="EMBL" id="UGPB01000001">
    <property type="protein sequence ID" value="STY29907.1"/>
    <property type="molecule type" value="Genomic_DNA"/>
</dbReference>
<protein>
    <submittedName>
        <fullName evidence="2">Uncharacterized protein</fullName>
    </submittedName>
</protein>
<feature type="region of interest" description="Disordered" evidence="1">
    <location>
        <begin position="1"/>
        <end position="43"/>
    </location>
</feature>
<sequence length="241" mass="27183">MSFSNRERSRKGKFSDAYASDQKSRVNAALEKGKARKEAQLKKEEIEQRKKEAMSDILGQHGIWKQLKAAQVQVQAEEDPQITEGVKEAKRALKRIKNVPPAIESVVELVESLNSFKGEIGLGTDLIRQKMAVELSMSLVEFQKNYKKEDALAKFLTSCQLVMKNNYKKLASEPTIWNFIKDKLNNALKWVGLAAKGFLIDTTLDSSAVIKDENVQENFKNVLRAKIKIDDAPDVDTSLKI</sequence>
<feature type="compositionally biased region" description="Basic and acidic residues" evidence="1">
    <location>
        <begin position="31"/>
        <end position="43"/>
    </location>
</feature>
<organism evidence="2 3">
    <name type="scientific">Legionella wadsworthii</name>
    <dbReference type="NCBI Taxonomy" id="28088"/>
    <lineage>
        <taxon>Bacteria</taxon>
        <taxon>Pseudomonadati</taxon>
        <taxon>Pseudomonadota</taxon>
        <taxon>Gammaproteobacteria</taxon>
        <taxon>Legionellales</taxon>
        <taxon>Legionellaceae</taxon>
        <taxon>Legionella</taxon>
    </lineage>
</organism>
<gene>
    <name evidence="2" type="ORF">NCTC11532_02110</name>
</gene>
<keyword evidence="3" id="KW-1185">Reference proteome</keyword>
<name>A0A378LT72_9GAMM</name>
<proteinExistence type="predicted"/>
<accession>A0A378LT72</accession>